<sequence>MYEHESWPEVIADALAGLFGFVFFFAVQFLFMWGLLELVEAVA</sequence>
<dbReference type="Proteomes" id="UP000542674">
    <property type="component" value="Unassembled WGS sequence"/>
</dbReference>
<keyword evidence="1" id="KW-1133">Transmembrane helix</keyword>
<dbReference type="EMBL" id="JACHJS010000001">
    <property type="protein sequence ID" value="MBB4963821.1"/>
    <property type="molecule type" value="Genomic_DNA"/>
</dbReference>
<evidence type="ECO:0000313" key="3">
    <source>
        <dbReference type="Proteomes" id="UP000542674"/>
    </source>
</evidence>
<feature type="transmembrane region" description="Helical" evidence="1">
    <location>
        <begin position="12"/>
        <end position="36"/>
    </location>
</feature>
<comment type="caution">
    <text evidence="2">The sequence shown here is derived from an EMBL/GenBank/DDBJ whole genome shotgun (WGS) entry which is preliminary data.</text>
</comment>
<evidence type="ECO:0000256" key="1">
    <source>
        <dbReference type="SAM" id="Phobius"/>
    </source>
</evidence>
<accession>A0A7W7T015</accession>
<evidence type="ECO:0000313" key="2">
    <source>
        <dbReference type="EMBL" id="MBB4963821.1"/>
    </source>
</evidence>
<dbReference type="AlphaFoldDB" id="A0A7W7T015"/>
<dbReference type="RefSeq" id="WP_281386272.1">
    <property type="nucleotide sequence ID" value="NZ_BAABAI010000034.1"/>
</dbReference>
<name>A0A7W7T015_9PSEU</name>
<reference evidence="2 3" key="1">
    <citation type="submission" date="2020-08" db="EMBL/GenBank/DDBJ databases">
        <title>Sequencing the genomes of 1000 actinobacteria strains.</title>
        <authorList>
            <person name="Klenk H.-P."/>
        </authorList>
    </citation>
    <scope>NUCLEOTIDE SEQUENCE [LARGE SCALE GENOMIC DNA]</scope>
    <source>
        <strain evidence="2 3">DSM 45084</strain>
    </source>
</reference>
<keyword evidence="3" id="KW-1185">Reference proteome</keyword>
<proteinExistence type="predicted"/>
<organism evidence="2 3">
    <name type="scientific">Saccharothrix violaceirubra</name>
    <dbReference type="NCBI Taxonomy" id="413306"/>
    <lineage>
        <taxon>Bacteria</taxon>
        <taxon>Bacillati</taxon>
        <taxon>Actinomycetota</taxon>
        <taxon>Actinomycetes</taxon>
        <taxon>Pseudonocardiales</taxon>
        <taxon>Pseudonocardiaceae</taxon>
        <taxon>Saccharothrix</taxon>
    </lineage>
</organism>
<gene>
    <name evidence="2" type="ORF">F4559_001180</name>
</gene>
<keyword evidence="1" id="KW-0812">Transmembrane</keyword>
<keyword evidence="1" id="KW-0472">Membrane</keyword>
<protein>
    <submittedName>
        <fullName evidence="2">Uncharacterized protein</fullName>
    </submittedName>
</protein>